<accession>E7N255</accession>
<dbReference type="AlphaFoldDB" id="E7N255"/>
<dbReference type="GO" id="GO:0016491">
    <property type="term" value="F:oxidoreductase activity"/>
    <property type="evidence" value="ECO:0007669"/>
    <property type="project" value="InterPro"/>
</dbReference>
<protein>
    <submittedName>
        <fullName evidence="2">Oxidoreductase, nitrogenase component 1</fullName>
    </submittedName>
</protein>
<keyword evidence="3" id="KW-1185">Reference proteome</keyword>
<evidence type="ECO:0000313" key="3">
    <source>
        <dbReference type="Proteomes" id="UP000004633"/>
    </source>
</evidence>
<dbReference type="PANTHER" id="PTHR42956:SF1">
    <property type="entry name" value="NITROGENASE IRON-MOLYBDENUM COFACTOR BIOSYNTHESIS PROTEIN NIFE"/>
    <property type="match status" value="1"/>
</dbReference>
<evidence type="ECO:0000313" key="2">
    <source>
        <dbReference type="EMBL" id="EFW29837.1"/>
    </source>
</evidence>
<gene>
    <name evidence="2" type="ORF">HMPREF9555_01065</name>
</gene>
<organism evidence="2 3">
    <name type="scientific">Selenomonas artemidis F0399</name>
    <dbReference type="NCBI Taxonomy" id="749551"/>
    <lineage>
        <taxon>Bacteria</taxon>
        <taxon>Bacillati</taxon>
        <taxon>Bacillota</taxon>
        <taxon>Negativicutes</taxon>
        <taxon>Selenomonadales</taxon>
        <taxon>Selenomonadaceae</taxon>
        <taxon>Selenomonas</taxon>
    </lineage>
</organism>
<feature type="domain" description="Nitrogenase/oxidoreductase component 1" evidence="1">
    <location>
        <begin position="17"/>
        <end position="370"/>
    </location>
</feature>
<dbReference type="Gene3D" id="3.40.50.1980">
    <property type="entry name" value="Nitrogenase molybdenum iron protein domain"/>
    <property type="match status" value="2"/>
</dbReference>
<dbReference type="EMBL" id="AECV01000016">
    <property type="protein sequence ID" value="EFW29837.1"/>
    <property type="molecule type" value="Genomic_DNA"/>
</dbReference>
<name>E7N255_9FIRM</name>
<dbReference type="RefSeq" id="WP_009349731.1">
    <property type="nucleotide sequence ID" value="NZ_GL638136.1"/>
</dbReference>
<dbReference type="STRING" id="749551.HMPREF9555_01065"/>
<reference evidence="2 3" key="1">
    <citation type="submission" date="2010-08" db="EMBL/GenBank/DDBJ databases">
        <authorList>
            <person name="Weinstock G."/>
            <person name="Sodergren E."/>
            <person name="Clifton S."/>
            <person name="Fulton L."/>
            <person name="Fulton B."/>
            <person name="Courtney L."/>
            <person name="Fronick C."/>
            <person name="Harrison M."/>
            <person name="Strong C."/>
            <person name="Farmer C."/>
            <person name="Delahaunty K."/>
            <person name="Markovic C."/>
            <person name="Hall O."/>
            <person name="Minx P."/>
            <person name="Tomlinson C."/>
            <person name="Mitreva M."/>
            <person name="Hou S."/>
            <person name="Chen J."/>
            <person name="Wollam A."/>
            <person name="Pepin K.H."/>
            <person name="Johnson M."/>
            <person name="Bhonagiri V."/>
            <person name="Zhang X."/>
            <person name="Suruliraj S."/>
            <person name="Warren W."/>
            <person name="Chinwalla A."/>
            <person name="Mardis E.R."/>
            <person name="Wilson R.K."/>
        </authorList>
    </citation>
    <scope>NUCLEOTIDE SEQUENCE [LARGE SCALE GENOMIC DNA]</scope>
    <source>
        <strain evidence="2 3">F0399</strain>
    </source>
</reference>
<dbReference type="Pfam" id="PF00148">
    <property type="entry name" value="Oxidored_nitro"/>
    <property type="match status" value="1"/>
</dbReference>
<dbReference type="InterPro" id="IPR049939">
    <property type="entry name" value="NifE-like"/>
</dbReference>
<dbReference type="HOGENOM" id="CLU_631483_0_0_9"/>
<sequence length="432" mass="47106">MATEAKRLIFRRTNCSCAMPGVWRALAYVRGAAVVFHSPRACAHIARTLETGAHYRSIARGAAEERSAVPLFVSGIAEDEAVFGGEELLRRCLDHVVMNARPEAIFIVSSCVAGVIGDDAERIAEEAAEEYGIPVIALKSHGFLDGEYFGGYLETMRLLAENFMQPSAEKKQGRAVLLGDCGGASGEYVREVRRLLAALGVRDVLQFPSYLSLAELKAVPAAEFSVLLGREGDAAHEKEVRDFAVLLTERFGIVCAGDIYPVGMGETLRWIERIGALTGRAAEAEVLIGEERTAFDAVLAAGRDALAGKHVVLAVGRSVRYFKPEPICRLLDELGVVLTGVVILDAYLPDDRAEMVRRVREVSPAPVTAERDAEPVYTAADFVLTTHELANPHLRQIFLPMLPVAGRRGEELLIDCMRRCTARRREGGVLYA</sequence>
<comment type="caution">
    <text evidence="2">The sequence shown here is derived from an EMBL/GenBank/DDBJ whole genome shotgun (WGS) entry which is preliminary data.</text>
</comment>
<dbReference type="InterPro" id="IPR000510">
    <property type="entry name" value="Nase/OxRdtase_comp1"/>
</dbReference>
<dbReference type="PANTHER" id="PTHR42956">
    <property type="entry name" value="NITROGENASE IRON-MOLYBDENUM COFACTOR BIOSYNTHESIS PROTEIN NIFE"/>
    <property type="match status" value="1"/>
</dbReference>
<evidence type="ECO:0000259" key="1">
    <source>
        <dbReference type="Pfam" id="PF00148"/>
    </source>
</evidence>
<dbReference type="SUPFAM" id="SSF53807">
    <property type="entry name" value="Helical backbone' metal receptor"/>
    <property type="match status" value="1"/>
</dbReference>
<proteinExistence type="predicted"/>
<dbReference type="CDD" id="cd00316">
    <property type="entry name" value="Oxidoreductase_nitrogenase"/>
    <property type="match status" value="1"/>
</dbReference>
<dbReference type="Proteomes" id="UP000004633">
    <property type="component" value="Unassembled WGS sequence"/>
</dbReference>